<evidence type="ECO:0000313" key="1">
    <source>
        <dbReference type="EMBL" id="MBO3743880.1"/>
    </source>
</evidence>
<dbReference type="Proteomes" id="UP000679690">
    <property type="component" value="Unassembled WGS sequence"/>
</dbReference>
<proteinExistence type="predicted"/>
<name>A0ABS3UZ74_9ACTN</name>
<gene>
    <name evidence="1" type="ORF">J5X75_40925</name>
</gene>
<keyword evidence="2" id="KW-1185">Reference proteome</keyword>
<dbReference type="RefSeq" id="WP_208473119.1">
    <property type="nucleotide sequence ID" value="NZ_JAGFNS010000047.1"/>
</dbReference>
<accession>A0ABS3UZ74</accession>
<sequence>MLSLGRPIGVLGRVEIVVGFEVVLVRWFGQAVGRVERLGVRKRLAQCAHIGYVRVVSLLKPMAFDAAERKQAVCGELLDELIGPITGQVVLSRRFDWSGRW</sequence>
<comment type="caution">
    <text evidence="1">The sequence shown here is derived from an EMBL/GenBank/DDBJ whole genome shotgun (WGS) entry which is preliminary data.</text>
</comment>
<protein>
    <submittedName>
        <fullName evidence="1">Uncharacterized protein</fullName>
    </submittedName>
</protein>
<dbReference type="EMBL" id="JAGFNS010000047">
    <property type="protein sequence ID" value="MBO3743880.1"/>
    <property type="molecule type" value="Genomic_DNA"/>
</dbReference>
<evidence type="ECO:0000313" key="2">
    <source>
        <dbReference type="Proteomes" id="UP000679690"/>
    </source>
</evidence>
<reference evidence="1 2" key="1">
    <citation type="submission" date="2021-03" db="EMBL/GenBank/DDBJ databases">
        <title>Actinoplanes flavus sp. nov., a novel actinomycete isolated from Coconut Palm rhizosphere soil.</title>
        <authorList>
            <person name="Luo X."/>
        </authorList>
    </citation>
    <scope>NUCLEOTIDE SEQUENCE [LARGE SCALE GENOMIC DNA]</scope>
    <source>
        <strain evidence="1 2">NEAU-H7</strain>
    </source>
</reference>
<organism evidence="1 2">
    <name type="scientific">Actinoplanes flavus</name>
    <dbReference type="NCBI Taxonomy" id="2820290"/>
    <lineage>
        <taxon>Bacteria</taxon>
        <taxon>Bacillati</taxon>
        <taxon>Actinomycetota</taxon>
        <taxon>Actinomycetes</taxon>
        <taxon>Micromonosporales</taxon>
        <taxon>Micromonosporaceae</taxon>
        <taxon>Actinoplanes</taxon>
    </lineage>
</organism>